<organism evidence="2 3">
    <name type="scientific">Promethearchaeum syntrophicum</name>
    <dbReference type="NCBI Taxonomy" id="2594042"/>
    <lineage>
        <taxon>Archaea</taxon>
        <taxon>Promethearchaeati</taxon>
        <taxon>Promethearchaeota</taxon>
        <taxon>Promethearchaeia</taxon>
        <taxon>Promethearchaeales</taxon>
        <taxon>Promethearchaeaceae</taxon>
        <taxon>Promethearchaeum</taxon>
    </lineage>
</organism>
<dbReference type="GO" id="GO:0016829">
    <property type="term" value="F:lyase activity"/>
    <property type="evidence" value="ECO:0007669"/>
    <property type="project" value="UniProtKB-KW"/>
</dbReference>
<dbReference type="EMBL" id="CP042905">
    <property type="protein sequence ID" value="QEE16154.1"/>
    <property type="molecule type" value="Genomic_DNA"/>
</dbReference>
<gene>
    <name evidence="2" type="ORF">DSAG12_01983</name>
</gene>
<dbReference type="GeneID" id="41329972"/>
<dbReference type="AlphaFoldDB" id="A0A5B9DAK6"/>
<feature type="region of interest" description="Disordered" evidence="1">
    <location>
        <begin position="1"/>
        <end position="27"/>
    </location>
</feature>
<dbReference type="PANTHER" id="PTHR12697">
    <property type="entry name" value="PBS LYASE HEAT-LIKE PROTEIN"/>
    <property type="match status" value="1"/>
</dbReference>
<dbReference type="Gene3D" id="1.25.10.10">
    <property type="entry name" value="Leucine-rich Repeat Variant"/>
    <property type="match status" value="1"/>
</dbReference>
<sequence length="339" mass="39068">MSDPNTNPSSDQSQAPKSPKESKLDQQLKKLTSRKFRIQNDAINELGKIKDPQAKIKLTEIARSKEWDSQLRVTAISSLGRGQKNKNLMDLLIALANDKTNDREIRRACITLLSRYRDIKILDTFSQSLDDEYRFIRFWAIRGLIKLRDKKATPALIKGLGDSDEEIRKEVRSHLEMLGDEAVPDMITAFTEHNDKKFLRYGVVGMLGRLNHPKVLQFLLERLNDEEDRLVTIALRGISKQVNPKSIEPLLTLYISKKDKRRLIEDALFRIGQSYSKLLVEKIIVKLKNQNEDIVTLVTNLFGKLPECVSYLKNYLKDSELNEELKTTINSILTKFEKK</sequence>
<dbReference type="RefSeq" id="WP_147663033.1">
    <property type="nucleotide sequence ID" value="NZ_CP042905.2"/>
</dbReference>
<accession>A0A5B9DAK6</accession>
<evidence type="ECO:0000256" key="1">
    <source>
        <dbReference type="SAM" id="MobiDB-lite"/>
    </source>
</evidence>
<dbReference type="Pfam" id="PF13646">
    <property type="entry name" value="HEAT_2"/>
    <property type="match status" value="2"/>
</dbReference>
<evidence type="ECO:0000313" key="2">
    <source>
        <dbReference type="EMBL" id="QEE16154.1"/>
    </source>
</evidence>
<reference evidence="2 3" key="2">
    <citation type="journal article" date="2024" name="Int. J. Syst. Evol. Microbiol.">
        <title>Promethearchaeum syntrophicum gen. nov., sp. nov., an anaerobic, obligately syntrophic archaeon, the first isolate of the lineage 'Asgard' archaea, and proposal of the new archaeal phylum Promethearchaeota phyl. nov. and kingdom Promethearchaeati regn. nov.</title>
        <authorList>
            <person name="Imachi H."/>
            <person name="Nobu M.K."/>
            <person name="Kato S."/>
            <person name="Takaki Y."/>
            <person name="Miyazaki M."/>
            <person name="Miyata M."/>
            <person name="Ogawara M."/>
            <person name="Saito Y."/>
            <person name="Sakai S."/>
            <person name="Tahara Y.O."/>
            <person name="Takano Y."/>
            <person name="Tasumi E."/>
            <person name="Uematsu K."/>
            <person name="Yoshimura T."/>
            <person name="Itoh T."/>
            <person name="Ohkuma M."/>
            <person name="Takai K."/>
        </authorList>
    </citation>
    <scope>NUCLEOTIDE SEQUENCE [LARGE SCALE GENOMIC DNA]</scope>
    <source>
        <strain evidence="2 3">MK-D1</strain>
    </source>
</reference>
<dbReference type="PANTHER" id="PTHR12697:SF5">
    <property type="entry name" value="DEOXYHYPUSINE HYDROXYLASE"/>
    <property type="match status" value="1"/>
</dbReference>
<evidence type="ECO:0000313" key="3">
    <source>
        <dbReference type="Proteomes" id="UP000321408"/>
    </source>
</evidence>
<dbReference type="InterPro" id="IPR011989">
    <property type="entry name" value="ARM-like"/>
</dbReference>
<name>A0A5B9DAK6_9ARCH</name>
<dbReference type="GO" id="GO:0016491">
    <property type="term" value="F:oxidoreductase activity"/>
    <property type="evidence" value="ECO:0007669"/>
    <property type="project" value="TreeGrafter"/>
</dbReference>
<protein>
    <submittedName>
        <fullName evidence="2">HEAT repeat domain-containing protein</fullName>
    </submittedName>
</protein>
<dbReference type="KEGG" id="psyt:DSAG12_01983"/>
<feature type="compositionally biased region" description="Polar residues" evidence="1">
    <location>
        <begin position="1"/>
        <end position="16"/>
    </location>
</feature>
<proteinExistence type="predicted"/>
<dbReference type="Proteomes" id="UP000321408">
    <property type="component" value="Chromosome"/>
</dbReference>
<feature type="compositionally biased region" description="Basic and acidic residues" evidence="1">
    <location>
        <begin position="18"/>
        <end position="27"/>
    </location>
</feature>
<dbReference type="SUPFAM" id="SSF48371">
    <property type="entry name" value="ARM repeat"/>
    <property type="match status" value="2"/>
</dbReference>
<dbReference type="InterPro" id="IPR016024">
    <property type="entry name" value="ARM-type_fold"/>
</dbReference>
<reference evidence="2 3" key="1">
    <citation type="journal article" date="2020" name="Nature">
        <title>Isolation of an archaeon at the prokaryote-eukaryote interface.</title>
        <authorList>
            <person name="Imachi H."/>
            <person name="Nobu M.K."/>
            <person name="Nakahara N."/>
            <person name="Morono Y."/>
            <person name="Ogawara M."/>
            <person name="Takaki Y."/>
            <person name="Takano Y."/>
            <person name="Uematsu K."/>
            <person name="Ikuta T."/>
            <person name="Ito M."/>
            <person name="Matsui Y."/>
            <person name="Miyazaki M."/>
            <person name="Murata K."/>
            <person name="Saito Y."/>
            <person name="Sakai S."/>
            <person name="Song C."/>
            <person name="Tasumi E."/>
            <person name="Yamanaka Y."/>
            <person name="Yamaguchi T."/>
            <person name="Kamagata Y."/>
            <person name="Tamaki H."/>
            <person name="Takai K."/>
        </authorList>
    </citation>
    <scope>NUCLEOTIDE SEQUENCE [LARGE SCALE GENOMIC DNA]</scope>
    <source>
        <strain evidence="2 3">MK-D1</strain>
    </source>
</reference>
<keyword evidence="3" id="KW-1185">Reference proteome</keyword>